<organism evidence="2 3">
    <name type="scientific">Phtheirospermum japonicum</name>
    <dbReference type="NCBI Taxonomy" id="374723"/>
    <lineage>
        <taxon>Eukaryota</taxon>
        <taxon>Viridiplantae</taxon>
        <taxon>Streptophyta</taxon>
        <taxon>Embryophyta</taxon>
        <taxon>Tracheophyta</taxon>
        <taxon>Spermatophyta</taxon>
        <taxon>Magnoliopsida</taxon>
        <taxon>eudicotyledons</taxon>
        <taxon>Gunneridae</taxon>
        <taxon>Pentapetalae</taxon>
        <taxon>asterids</taxon>
        <taxon>lamiids</taxon>
        <taxon>Lamiales</taxon>
        <taxon>Orobanchaceae</taxon>
        <taxon>Orobanchaceae incertae sedis</taxon>
        <taxon>Phtheirospermum</taxon>
    </lineage>
</organism>
<sequence>MPGPPLLGAQLWQPPSEGLAGGGLTPLNALHVHTKEDSPPPTFSAKTDRHPKRRSTRSRGPNLRSRRRRDVTLDVFLPPGASLFRNLIPTSHQSVKLIPPPPPPLLSCLSPPMAKRPMPSPAIDESYFRRNYLGDGRRGGGGPRRTGGGRTEGRRLRVAADGRAVGGGRRRRGGYEERQMVELEKQRMQFAKDLEVQRMRLFMDTQVQLEKLKQAKRPGSSGASRGEENFDGVNKPKGLVIGLIDGESYKPKSVKCEMPD</sequence>
<dbReference type="GO" id="GO:0000976">
    <property type="term" value="F:transcription cis-regulatory region binding"/>
    <property type="evidence" value="ECO:0007669"/>
    <property type="project" value="TreeGrafter"/>
</dbReference>
<dbReference type="AlphaFoldDB" id="A0A830C0M9"/>
<name>A0A830C0M9_9LAMI</name>
<dbReference type="PANTHER" id="PTHR31307">
    <property type="entry name" value="TRIHELIX TRANSCRIPTION FACTOR ASIL2"/>
    <property type="match status" value="1"/>
</dbReference>
<dbReference type="PANTHER" id="PTHR31307:SF16">
    <property type="entry name" value="OS05G0560600 PROTEIN"/>
    <property type="match status" value="1"/>
</dbReference>
<keyword evidence="3" id="KW-1185">Reference proteome</keyword>
<dbReference type="Proteomes" id="UP000653305">
    <property type="component" value="Unassembled WGS sequence"/>
</dbReference>
<protein>
    <submittedName>
        <fullName evidence="2">Uncharacterized protein</fullName>
    </submittedName>
</protein>
<reference evidence="2" key="1">
    <citation type="submission" date="2020-07" db="EMBL/GenBank/DDBJ databases">
        <title>Ethylene signaling mediates host invasion by parasitic plants.</title>
        <authorList>
            <person name="Yoshida S."/>
        </authorList>
    </citation>
    <scope>NUCLEOTIDE SEQUENCE</scope>
    <source>
        <strain evidence="2">Okayama</strain>
    </source>
</reference>
<dbReference type="OrthoDB" id="2019351at2759"/>
<comment type="caution">
    <text evidence="2">The sequence shown here is derived from an EMBL/GenBank/DDBJ whole genome shotgun (WGS) entry which is preliminary data.</text>
</comment>
<feature type="compositionally biased region" description="Gly residues" evidence="1">
    <location>
        <begin position="139"/>
        <end position="150"/>
    </location>
</feature>
<feature type="region of interest" description="Disordered" evidence="1">
    <location>
        <begin position="212"/>
        <end position="244"/>
    </location>
</feature>
<dbReference type="GO" id="GO:0005634">
    <property type="term" value="C:nucleus"/>
    <property type="evidence" value="ECO:0007669"/>
    <property type="project" value="TreeGrafter"/>
</dbReference>
<evidence type="ECO:0000256" key="1">
    <source>
        <dbReference type="SAM" id="MobiDB-lite"/>
    </source>
</evidence>
<feature type="region of interest" description="Disordered" evidence="1">
    <location>
        <begin position="1"/>
        <end position="67"/>
    </location>
</feature>
<feature type="region of interest" description="Disordered" evidence="1">
    <location>
        <begin position="131"/>
        <end position="154"/>
    </location>
</feature>
<evidence type="ECO:0000313" key="2">
    <source>
        <dbReference type="EMBL" id="GFP91712.1"/>
    </source>
</evidence>
<evidence type="ECO:0000313" key="3">
    <source>
        <dbReference type="Proteomes" id="UP000653305"/>
    </source>
</evidence>
<gene>
    <name evidence="2" type="ORF">PHJA_001315200</name>
</gene>
<proteinExistence type="predicted"/>
<accession>A0A830C0M9</accession>
<dbReference type="EMBL" id="BMAC01000252">
    <property type="protein sequence ID" value="GFP91712.1"/>
    <property type="molecule type" value="Genomic_DNA"/>
</dbReference>
<dbReference type="InterPro" id="IPR044823">
    <property type="entry name" value="ASIL1/2-like"/>
</dbReference>